<evidence type="ECO:0000313" key="3">
    <source>
        <dbReference type="EMBL" id="WEK37917.1"/>
    </source>
</evidence>
<dbReference type="Pfam" id="PF04972">
    <property type="entry name" value="BON"/>
    <property type="match status" value="2"/>
</dbReference>
<proteinExistence type="predicted"/>
<feature type="signal peptide" evidence="1">
    <location>
        <begin position="1"/>
        <end position="22"/>
    </location>
</feature>
<evidence type="ECO:0000259" key="2">
    <source>
        <dbReference type="PROSITE" id="PS50914"/>
    </source>
</evidence>
<dbReference type="InterPro" id="IPR007055">
    <property type="entry name" value="BON_dom"/>
</dbReference>
<evidence type="ECO:0000313" key="4">
    <source>
        <dbReference type="Proteomes" id="UP001220610"/>
    </source>
</evidence>
<dbReference type="Proteomes" id="UP001220610">
    <property type="component" value="Chromosome"/>
</dbReference>
<evidence type="ECO:0000256" key="1">
    <source>
        <dbReference type="SAM" id="SignalP"/>
    </source>
</evidence>
<organism evidence="3 4">
    <name type="scientific">Candidatus Pseudobacter hemicellulosilyticus</name>
    <dbReference type="NCBI Taxonomy" id="3121375"/>
    <lineage>
        <taxon>Bacteria</taxon>
        <taxon>Pseudomonadati</taxon>
        <taxon>Bacteroidota</taxon>
        <taxon>Chitinophagia</taxon>
        <taxon>Chitinophagales</taxon>
        <taxon>Chitinophagaceae</taxon>
        <taxon>Pseudobacter</taxon>
    </lineage>
</organism>
<name>A0AAJ5WWK4_9BACT</name>
<feature type="domain" description="BON" evidence="2">
    <location>
        <begin position="26"/>
        <end position="93"/>
    </location>
</feature>
<gene>
    <name evidence="3" type="ORF">P0Y53_10440</name>
</gene>
<protein>
    <submittedName>
        <fullName evidence="3">BON domain-containing protein</fullName>
    </submittedName>
</protein>
<accession>A0AAJ5WWK4</accession>
<reference evidence="3" key="1">
    <citation type="submission" date="2023-03" db="EMBL/GenBank/DDBJ databases">
        <title>Andean soil-derived lignocellulolytic bacterial consortium as a source of novel taxa and putative plastic-active enzymes.</title>
        <authorList>
            <person name="Diaz-Garcia L."/>
            <person name="Chuvochina M."/>
            <person name="Feuerriegel G."/>
            <person name="Bunk B."/>
            <person name="Sproer C."/>
            <person name="Streit W.R."/>
            <person name="Rodriguez L.M."/>
            <person name="Overmann J."/>
            <person name="Jimenez D.J."/>
        </authorList>
    </citation>
    <scope>NUCLEOTIDE SEQUENCE</scope>
    <source>
        <strain evidence="3">MAG 7</strain>
    </source>
</reference>
<keyword evidence="1" id="KW-0732">Signal</keyword>
<dbReference type="AlphaFoldDB" id="A0AAJ5WWK4"/>
<dbReference type="EMBL" id="CP119311">
    <property type="protein sequence ID" value="WEK37917.1"/>
    <property type="molecule type" value="Genomic_DNA"/>
</dbReference>
<dbReference type="PROSITE" id="PS50914">
    <property type="entry name" value="BON"/>
    <property type="match status" value="1"/>
</dbReference>
<feature type="chain" id="PRO_5042493828" evidence="1">
    <location>
        <begin position="23"/>
        <end position="163"/>
    </location>
</feature>
<dbReference type="Gene3D" id="3.40.1520.20">
    <property type="match status" value="1"/>
</dbReference>
<sequence>MKKWIACLALSLFMAALLPACKSKPTDAELEKAASTALSAHTDKGPLPMVSVKEGVATLTGEVRDENAKTAFRTAVAGVKGITEVSDQTSVQPPAPDPVTITPDDPLIQSVNMVVKDYPTVKVEVKEGVITLTGEVTRPRLQPLMIALNGLKPKKIENKLTIK</sequence>